<reference evidence="7 8" key="1">
    <citation type="submission" date="2018-10" db="EMBL/GenBank/DDBJ databases">
        <title>Comparative analysis of microorganisms from saline springs in Andes Mountain Range, Colombia.</title>
        <authorList>
            <person name="Rubin E."/>
        </authorList>
    </citation>
    <scope>NUCLEOTIDE SEQUENCE [LARGE SCALE GENOMIC DNA]</scope>
    <source>
        <strain evidence="7 8">USBA 36</strain>
    </source>
</reference>
<dbReference type="RefSeq" id="WP_121218145.1">
    <property type="nucleotide sequence ID" value="NZ_RBIG01000001.1"/>
</dbReference>
<dbReference type="InterPro" id="IPR001123">
    <property type="entry name" value="LeuE-type"/>
</dbReference>
<dbReference type="PIRSF" id="PIRSF006324">
    <property type="entry name" value="LeuE"/>
    <property type="match status" value="1"/>
</dbReference>
<keyword evidence="4 6" id="KW-1133">Transmembrane helix</keyword>
<feature type="transmembrane region" description="Helical" evidence="6">
    <location>
        <begin position="6"/>
        <end position="29"/>
    </location>
</feature>
<keyword evidence="3 6" id="KW-0812">Transmembrane</keyword>
<dbReference type="Pfam" id="PF01810">
    <property type="entry name" value="LysE"/>
    <property type="match status" value="1"/>
</dbReference>
<evidence type="ECO:0000256" key="2">
    <source>
        <dbReference type="ARBA" id="ARBA00022475"/>
    </source>
</evidence>
<evidence type="ECO:0000256" key="1">
    <source>
        <dbReference type="ARBA" id="ARBA00004651"/>
    </source>
</evidence>
<sequence>MSPILILASVFAIFIPALMLPGPDFIAVVRSSMTRGTAAGLMTTLGVTLGLGMYASLSLLGLSAVLAEYQWLAWGVRVLGGCYLIYLGIRLFLASRGKPQEIVIQESAEAGRLRGNPLLFGFLVTLTNPKAIVLFASVFAPAVSAGTPLWFMGLMVALVMASSLLWYTIVSLFMSSGPVMRRFRNAQHWIERLAGVCFVAIGGRILADARNPVTP</sequence>
<evidence type="ECO:0000256" key="6">
    <source>
        <dbReference type="SAM" id="Phobius"/>
    </source>
</evidence>
<dbReference type="OrthoDB" id="7346064at2"/>
<comment type="caution">
    <text evidence="7">The sequence shown here is derived from an EMBL/GenBank/DDBJ whole genome shotgun (WGS) entry which is preliminary data.</text>
</comment>
<dbReference type="PANTHER" id="PTHR30086">
    <property type="entry name" value="ARGININE EXPORTER PROTEIN ARGO"/>
    <property type="match status" value="1"/>
</dbReference>
<feature type="transmembrane region" description="Helical" evidence="6">
    <location>
        <begin position="41"/>
        <end position="65"/>
    </location>
</feature>
<dbReference type="GO" id="GO:0015171">
    <property type="term" value="F:amino acid transmembrane transporter activity"/>
    <property type="evidence" value="ECO:0007669"/>
    <property type="project" value="TreeGrafter"/>
</dbReference>
<protein>
    <submittedName>
        <fullName evidence="7">Threonine/homoserine/homoserine lactone efflux protein</fullName>
    </submittedName>
</protein>
<evidence type="ECO:0000313" key="7">
    <source>
        <dbReference type="EMBL" id="RKQ73330.1"/>
    </source>
</evidence>
<evidence type="ECO:0000256" key="5">
    <source>
        <dbReference type="ARBA" id="ARBA00023136"/>
    </source>
</evidence>
<keyword evidence="2" id="KW-1003">Cell membrane</keyword>
<evidence type="ECO:0000256" key="3">
    <source>
        <dbReference type="ARBA" id="ARBA00022692"/>
    </source>
</evidence>
<name>A0A420WQR1_9PROT</name>
<proteinExistence type="predicted"/>
<dbReference type="AlphaFoldDB" id="A0A420WQR1"/>
<accession>A0A420WQR1</accession>
<dbReference type="PANTHER" id="PTHR30086:SF19">
    <property type="entry name" value="THREONINE EFFLUX PROTEIN"/>
    <property type="match status" value="1"/>
</dbReference>
<evidence type="ECO:0000256" key="4">
    <source>
        <dbReference type="ARBA" id="ARBA00022989"/>
    </source>
</evidence>
<organism evidence="7 8">
    <name type="scientific">Oceanibaculum indicum</name>
    <dbReference type="NCBI Taxonomy" id="526216"/>
    <lineage>
        <taxon>Bacteria</taxon>
        <taxon>Pseudomonadati</taxon>
        <taxon>Pseudomonadota</taxon>
        <taxon>Alphaproteobacteria</taxon>
        <taxon>Rhodospirillales</taxon>
        <taxon>Oceanibaculaceae</taxon>
        <taxon>Oceanibaculum</taxon>
    </lineage>
</organism>
<evidence type="ECO:0000313" key="8">
    <source>
        <dbReference type="Proteomes" id="UP000277424"/>
    </source>
</evidence>
<dbReference type="Proteomes" id="UP000277424">
    <property type="component" value="Unassembled WGS sequence"/>
</dbReference>
<keyword evidence="5 6" id="KW-0472">Membrane</keyword>
<gene>
    <name evidence="7" type="ORF">BCL74_1116</name>
</gene>
<feature type="transmembrane region" description="Helical" evidence="6">
    <location>
        <begin position="149"/>
        <end position="169"/>
    </location>
</feature>
<dbReference type="EMBL" id="RBIG01000001">
    <property type="protein sequence ID" value="RKQ73330.1"/>
    <property type="molecule type" value="Genomic_DNA"/>
</dbReference>
<comment type="subcellular location">
    <subcellularLocation>
        <location evidence="1">Cell membrane</location>
        <topology evidence="1">Multi-pass membrane protein</topology>
    </subcellularLocation>
</comment>
<dbReference type="GO" id="GO:0005886">
    <property type="term" value="C:plasma membrane"/>
    <property type="evidence" value="ECO:0007669"/>
    <property type="project" value="UniProtKB-SubCell"/>
</dbReference>
<feature type="transmembrane region" description="Helical" evidence="6">
    <location>
        <begin position="118"/>
        <end position="143"/>
    </location>
</feature>
<feature type="transmembrane region" description="Helical" evidence="6">
    <location>
        <begin position="71"/>
        <end position="93"/>
    </location>
</feature>